<dbReference type="GO" id="GO:0009228">
    <property type="term" value="P:thiamine biosynthetic process"/>
    <property type="evidence" value="ECO:0007669"/>
    <property type="project" value="InterPro"/>
</dbReference>
<organism evidence="2 3">
    <name type="scientific">Kitasatospora acidiphila</name>
    <dbReference type="NCBI Taxonomy" id="2567942"/>
    <lineage>
        <taxon>Bacteria</taxon>
        <taxon>Bacillati</taxon>
        <taxon>Actinomycetota</taxon>
        <taxon>Actinomycetes</taxon>
        <taxon>Kitasatosporales</taxon>
        <taxon>Streptomycetaceae</taxon>
        <taxon>Kitasatospora</taxon>
    </lineage>
</organism>
<evidence type="ECO:0000313" key="3">
    <source>
        <dbReference type="Proteomes" id="UP000319103"/>
    </source>
</evidence>
<dbReference type="Proteomes" id="UP000319103">
    <property type="component" value="Unassembled WGS sequence"/>
</dbReference>
<proteinExistence type="predicted"/>
<sequence>MAGCGSNASSADRAGGHALTVGLTYVPNIQFAPFYVAESLGYYKDVGLKVNLHHHSFTDAEFGALAAGQEDVVFAGGDEMLQARSQSVPVVDVATLYNRYPVTVMVRADSPVKAAADLKGHTIGTPGPYGETYFALLALLQSAGLSTSDVRVQNIGFTQQAALTGNKVDAVTGYLNNDAVEFAQAGTAVRTIQPTGAATTLPLVAAGLGASQKTAESRQADLKSFIGATLKAVQYTVDHPEEAVDLSKKFVPGLDDPKKRSDALAVLKATVPLLQSSGTQPGYNDPAAWKQMEEFMRSHDLLSKPVTVDQAFSNSLLP</sequence>
<accession>A0A540WE22</accession>
<gene>
    <name evidence="2" type="ORF">E6W39_11545</name>
</gene>
<comment type="caution">
    <text evidence="2">The sequence shown here is derived from an EMBL/GenBank/DDBJ whole genome shotgun (WGS) entry which is preliminary data.</text>
</comment>
<dbReference type="PANTHER" id="PTHR31528:SF15">
    <property type="entry name" value="RIBOFLAVIN-BINDING PROTEIN RIBY"/>
    <property type="match status" value="1"/>
</dbReference>
<evidence type="ECO:0000259" key="1">
    <source>
        <dbReference type="Pfam" id="PF09084"/>
    </source>
</evidence>
<dbReference type="InterPro" id="IPR015168">
    <property type="entry name" value="SsuA/THI5"/>
</dbReference>
<protein>
    <submittedName>
        <fullName evidence="2">ABC transporter substrate-binding protein</fullName>
    </submittedName>
</protein>
<dbReference type="AlphaFoldDB" id="A0A540WE22"/>
<dbReference type="Pfam" id="PF09084">
    <property type="entry name" value="NMT1"/>
    <property type="match status" value="1"/>
</dbReference>
<feature type="domain" description="SsuA/THI5-like" evidence="1">
    <location>
        <begin position="28"/>
        <end position="243"/>
    </location>
</feature>
<keyword evidence="3" id="KW-1185">Reference proteome</keyword>
<dbReference type="PANTHER" id="PTHR31528">
    <property type="entry name" value="4-AMINO-5-HYDROXYMETHYL-2-METHYLPYRIMIDINE PHOSPHATE SYNTHASE THI11-RELATED"/>
    <property type="match status" value="1"/>
</dbReference>
<evidence type="ECO:0000313" key="2">
    <source>
        <dbReference type="EMBL" id="TQF07280.1"/>
    </source>
</evidence>
<reference evidence="2 3" key="1">
    <citation type="submission" date="2019-06" db="EMBL/GenBank/DDBJ databases">
        <title>Description of Kitasatospora acidophila sp. nov. isolated from pine grove soil, and reclassification of Streptomyces novaecaesareae to Kitasatospora novaeceasareae comb. nov.</title>
        <authorList>
            <person name="Kim M.J."/>
        </authorList>
    </citation>
    <scope>NUCLEOTIDE SEQUENCE [LARGE SCALE GENOMIC DNA]</scope>
    <source>
        <strain evidence="2 3">MMS16-CNU292</strain>
    </source>
</reference>
<dbReference type="InterPro" id="IPR027939">
    <property type="entry name" value="NMT1/THI5"/>
</dbReference>
<dbReference type="Gene3D" id="3.40.190.10">
    <property type="entry name" value="Periplasmic binding protein-like II"/>
    <property type="match status" value="2"/>
</dbReference>
<dbReference type="EMBL" id="VIGB01000003">
    <property type="protein sequence ID" value="TQF07280.1"/>
    <property type="molecule type" value="Genomic_DNA"/>
</dbReference>
<name>A0A540WE22_9ACTN</name>
<dbReference type="OrthoDB" id="174578at2"/>
<dbReference type="SUPFAM" id="SSF53850">
    <property type="entry name" value="Periplasmic binding protein-like II"/>
    <property type="match status" value="1"/>
</dbReference>